<evidence type="ECO:0000256" key="1">
    <source>
        <dbReference type="ARBA" id="ARBA00004604"/>
    </source>
</evidence>
<keyword evidence="5" id="KW-0690">Ribosome biogenesis</keyword>
<evidence type="ECO:0000256" key="6">
    <source>
        <dbReference type="ARBA" id="ARBA00023242"/>
    </source>
</evidence>
<evidence type="ECO:0000256" key="4">
    <source>
        <dbReference type="ARBA" id="ARBA00018339"/>
    </source>
</evidence>
<comment type="subcellular location">
    <subcellularLocation>
        <location evidence="1">Nucleus</location>
        <location evidence="1">Nucleolus</location>
    </subcellularLocation>
    <subcellularLocation>
        <location evidence="2">Nucleus</location>
        <location evidence="2">Nucleoplasm</location>
    </subcellularLocation>
</comment>
<dbReference type="Proteomes" id="UP001370490">
    <property type="component" value="Unassembled WGS sequence"/>
</dbReference>
<keyword evidence="9" id="KW-1185">Reference proteome</keyword>
<dbReference type="GO" id="GO:0008097">
    <property type="term" value="F:5S rRNA binding"/>
    <property type="evidence" value="ECO:0007669"/>
    <property type="project" value="TreeGrafter"/>
</dbReference>
<comment type="caution">
    <text evidence="8">The sequence shown here is derived from an EMBL/GenBank/DDBJ whole genome shotgun (WGS) entry which is preliminary data.</text>
</comment>
<dbReference type="GO" id="GO:0000027">
    <property type="term" value="P:ribosomal large subunit assembly"/>
    <property type="evidence" value="ECO:0007669"/>
    <property type="project" value="TreeGrafter"/>
</dbReference>
<dbReference type="GO" id="GO:0005654">
    <property type="term" value="C:nucleoplasm"/>
    <property type="evidence" value="ECO:0007669"/>
    <property type="project" value="UniProtKB-SubCell"/>
</dbReference>
<evidence type="ECO:0000313" key="9">
    <source>
        <dbReference type="Proteomes" id="UP001370490"/>
    </source>
</evidence>
<evidence type="ECO:0000256" key="7">
    <source>
        <dbReference type="SAM" id="MobiDB-lite"/>
    </source>
</evidence>
<dbReference type="EMBL" id="JBAMMX010000016">
    <property type="protein sequence ID" value="KAK6925175.1"/>
    <property type="molecule type" value="Genomic_DNA"/>
</dbReference>
<keyword evidence="6" id="KW-0539">Nucleus</keyword>
<dbReference type="AlphaFoldDB" id="A0AAN8V0G4"/>
<dbReference type="GO" id="GO:0006364">
    <property type="term" value="P:rRNA processing"/>
    <property type="evidence" value="ECO:0007669"/>
    <property type="project" value="TreeGrafter"/>
</dbReference>
<sequence>MSLIQSSASSSQFTYSKNISLSSLSYFPLPFDLQQPSYMAPTPAVRIPTPCQTPHPSYHLSCSHPCSRRLFTTSVPADLGFKGFNSSFNILASENDSKRRKISKPSEIPAGEIEPPGCSYNPSFESHQDSLAHVVAKEMQKVYKDELGPQPVSLTVPGEVIDKEEMYFLEADDGDDDMEEENLDQHGDVEVEKWASKTKRVTRVELNRRARCNKMLKAEAEAKKLKELSKEIDRVKEKKEVPHVIEIKRLGFTNSKATS</sequence>
<comment type="similarity">
    <text evidence="3">Belongs to the NOP53 family.</text>
</comment>
<accession>A0AAN8V0G4</accession>
<dbReference type="PANTHER" id="PTHR14211">
    <property type="entry name" value="GLIOMA SUPPRESSOR CANDIDATE REGION GENE 2"/>
    <property type="match status" value="1"/>
</dbReference>
<reference evidence="8 9" key="1">
    <citation type="submission" date="2023-12" db="EMBL/GenBank/DDBJ databases">
        <title>A high-quality genome assembly for Dillenia turbinata (Dilleniales).</title>
        <authorList>
            <person name="Chanderbali A."/>
        </authorList>
    </citation>
    <scope>NUCLEOTIDE SEQUENCE [LARGE SCALE GENOMIC DNA]</scope>
    <source>
        <strain evidence="8">LSX21</strain>
        <tissue evidence="8">Leaf</tissue>
    </source>
</reference>
<feature type="region of interest" description="Disordered" evidence="7">
    <location>
        <begin position="95"/>
        <end position="117"/>
    </location>
</feature>
<dbReference type="PANTHER" id="PTHR14211:SF7">
    <property type="entry name" value="RIBOSOME BIOGENESIS PROTEIN NOP53"/>
    <property type="match status" value="1"/>
</dbReference>
<evidence type="ECO:0000256" key="2">
    <source>
        <dbReference type="ARBA" id="ARBA00004642"/>
    </source>
</evidence>
<dbReference type="Pfam" id="PF07767">
    <property type="entry name" value="Nop53"/>
    <property type="match status" value="1"/>
</dbReference>
<evidence type="ECO:0000256" key="3">
    <source>
        <dbReference type="ARBA" id="ARBA00008838"/>
    </source>
</evidence>
<evidence type="ECO:0000256" key="5">
    <source>
        <dbReference type="ARBA" id="ARBA00022517"/>
    </source>
</evidence>
<organism evidence="8 9">
    <name type="scientific">Dillenia turbinata</name>
    <dbReference type="NCBI Taxonomy" id="194707"/>
    <lineage>
        <taxon>Eukaryota</taxon>
        <taxon>Viridiplantae</taxon>
        <taxon>Streptophyta</taxon>
        <taxon>Embryophyta</taxon>
        <taxon>Tracheophyta</taxon>
        <taxon>Spermatophyta</taxon>
        <taxon>Magnoliopsida</taxon>
        <taxon>eudicotyledons</taxon>
        <taxon>Gunneridae</taxon>
        <taxon>Pentapetalae</taxon>
        <taxon>Dilleniales</taxon>
        <taxon>Dilleniaceae</taxon>
        <taxon>Dillenia</taxon>
    </lineage>
</organism>
<protein>
    <recommendedName>
        <fullName evidence="4">Ribosome biogenesis protein NOP53</fullName>
    </recommendedName>
</protein>
<evidence type="ECO:0000313" key="8">
    <source>
        <dbReference type="EMBL" id="KAK6925175.1"/>
    </source>
</evidence>
<proteinExistence type="inferred from homology"/>
<dbReference type="InterPro" id="IPR011687">
    <property type="entry name" value="Nop53/GLTSCR2"/>
</dbReference>
<dbReference type="GO" id="GO:0005730">
    <property type="term" value="C:nucleolus"/>
    <property type="evidence" value="ECO:0007669"/>
    <property type="project" value="UniProtKB-SubCell"/>
</dbReference>
<name>A0AAN8V0G4_9MAGN</name>
<gene>
    <name evidence="8" type="ORF">RJ641_009501</name>
</gene>